<evidence type="ECO:0000256" key="8">
    <source>
        <dbReference type="ARBA" id="ARBA00024033"/>
    </source>
</evidence>
<feature type="transmembrane region" description="Helical" evidence="10">
    <location>
        <begin position="58"/>
        <end position="77"/>
    </location>
</feature>
<keyword evidence="7 10" id="KW-0472">Membrane</keyword>
<dbReference type="PANTHER" id="PTHR33908:SF11">
    <property type="entry name" value="MEMBRANE PROTEIN"/>
    <property type="match status" value="1"/>
</dbReference>
<feature type="transmembrane region" description="Helical" evidence="10">
    <location>
        <begin position="210"/>
        <end position="232"/>
    </location>
</feature>
<dbReference type="EMBL" id="BSUK01000001">
    <property type="protein sequence ID" value="GMA24911.1"/>
    <property type="molecule type" value="Genomic_DNA"/>
</dbReference>
<dbReference type="Proteomes" id="UP001157091">
    <property type="component" value="Unassembled WGS sequence"/>
</dbReference>
<dbReference type="PANTHER" id="PTHR33908">
    <property type="entry name" value="MANNOSYLTRANSFERASE YKCB-RELATED"/>
    <property type="match status" value="1"/>
</dbReference>
<feature type="compositionally biased region" description="Basic residues" evidence="9">
    <location>
        <begin position="374"/>
        <end position="388"/>
    </location>
</feature>
<sequence length="388" mass="40847">MTRRPRWPLVAVAALALLTRGWAYLDPRQLVAARELDDATMYSVAVQMVHGHLPYGDVLYLHPPGMPLAMTLLAWLAHWTGDAWALAVGRVGTVLLGVVCTVLVGVLLRRRGTAAVLVGAGLYAVWTPVVRTERVALLEPVLTLCLLLALLVLQRSDGAGPAWPRLRPTTTAPLLAGAFTGVALTFKLWAGVTAVVLGVVVVATRGLRAAGWFAAGAAAVVAVVVGPFVALAGSAMWHDTVTAQAGRPATVDAFAYRLRRFSPFDGFGSTLWSDAALRAAGVAVALGLVATVAVGVARWARSRSDARRDETTTWALLAVAQALTVLVAPSFFYHYAAFPAPALALLAGAAGAAGWSWVRGLRRRAGSGTCGGPRARRPWASRSSRCAR</sequence>
<evidence type="ECO:0000256" key="10">
    <source>
        <dbReference type="SAM" id="Phobius"/>
    </source>
</evidence>
<comment type="caution">
    <text evidence="11">The sequence shown here is derived from an EMBL/GenBank/DDBJ whole genome shotgun (WGS) entry which is preliminary data.</text>
</comment>
<evidence type="ECO:0000256" key="4">
    <source>
        <dbReference type="ARBA" id="ARBA00022679"/>
    </source>
</evidence>
<evidence type="ECO:0000313" key="12">
    <source>
        <dbReference type="Proteomes" id="UP001157091"/>
    </source>
</evidence>
<keyword evidence="6 10" id="KW-1133">Transmembrane helix</keyword>
<feature type="transmembrane region" description="Helical" evidence="10">
    <location>
        <begin position="275"/>
        <end position="300"/>
    </location>
</feature>
<accession>A0ABQ6I2D9</accession>
<evidence type="ECO:0000256" key="1">
    <source>
        <dbReference type="ARBA" id="ARBA00004651"/>
    </source>
</evidence>
<comment type="similarity">
    <text evidence="8">Belongs to the glycosyltransferase 87 family.</text>
</comment>
<keyword evidence="3" id="KW-0328">Glycosyltransferase</keyword>
<name>A0ABQ6I2D9_9MICO</name>
<evidence type="ECO:0000313" key="11">
    <source>
        <dbReference type="EMBL" id="GMA24911.1"/>
    </source>
</evidence>
<keyword evidence="12" id="KW-1185">Reference proteome</keyword>
<proteinExistence type="inferred from homology"/>
<feature type="transmembrane region" description="Helical" evidence="10">
    <location>
        <begin position="137"/>
        <end position="154"/>
    </location>
</feature>
<evidence type="ECO:0008006" key="13">
    <source>
        <dbReference type="Google" id="ProtNLM"/>
    </source>
</evidence>
<dbReference type="RefSeq" id="WP_284293606.1">
    <property type="nucleotide sequence ID" value="NZ_BSUK01000001.1"/>
</dbReference>
<gene>
    <name evidence="11" type="ORF">GCM10025864_26700</name>
</gene>
<feature type="transmembrane region" description="Helical" evidence="10">
    <location>
        <begin position="84"/>
        <end position="108"/>
    </location>
</feature>
<feature type="transmembrane region" description="Helical" evidence="10">
    <location>
        <begin position="174"/>
        <end position="203"/>
    </location>
</feature>
<keyword evidence="5 10" id="KW-0812">Transmembrane</keyword>
<comment type="subcellular location">
    <subcellularLocation>
        <location evidence="1">Cell membrane</location>
        <topology evidence="1">Multi-pass membrane protein</topology>
    </subcellularLocation>
</comment>
<evidence type="ECO:0000256" key="9">
    <source>
        <dbReference type="SAM" id="MobiDB-lite"/>
    </source>
</evidence>
<feature type="transmembrane region" description="Helical" evidence="10">
    <location>
        <begin position="312"/>
        <end position="332"/>
    </location>
</feature>
<dbReference type="InterPro" id="IPR018584">
    <property type="entry name" value="GT87"/>
</dbReference>
<evidence type="ECO:0000256" key="2">
    <source>
        <dbReference type="ARBA" id="ARBA00022475"/>
    </source>
</evidence>
<keyword evidence="4" id="KW-0808">Transferase</keyword>
<feature type="transmembrane region" description="Helical" evidence="10">
    <location>
        <begin position="338"/>
        <end position="358"/>
    </location>
</feature>
<dbReference type="Pfam" id="PF09594">
    <property type="entry name" value="GT87"/>
    <property type="match status" value="1"/>
</dbReference>
<evidence type="ECO:0000256" key="3">
    <source>
        <dbReference type="ARBA" id="ARBA00022676"/>
    </source>
</evidence>
<evidence type="ECO:0000256" key="6">
    <source>
        <dbReference type="ARBA" id="ARBA00022989"/>
    </source>
</evidence>
<protein>
    <recommendedName>
        <fullName evidence="13">Glycosyltransferase RgtA/B/C/D-like domain-containing protein</fullName>
    </recommendedName>
</protein>
<feature type="region of interest" description="Disordered" evidence="9">
    <location>
        <begin position="369"/>
        <end position="388"/>
    </location>
</feature>
<dbReference type="InterPro" id="IPR050297">
    <property type="entry name" value="LipidA_mod_glycosyltrf_83"/>
</dbReference>
<keyword evidence="2" id="KW-1003">Cell membrane</keyword>
<reference evidence="12" key="1">
    <citation type="journal article" date="2019" name="Int. J. Syst. Evol. Microbiol.">
        <title>The Global Catalogue of Microorganisms (GCM) 10K type strain sequencing project: providing services to taxonomists for standard genome sequencing and annotation.</title>
        <authorList>
            <consortium name="The Broad Institute Genomics Platform"/>
            <consortium name="The Broad Institute Genome Sequencing Center for Infectious Disease"/>
            <person name="Wu L."/>
            <person name="Ma J."/>
        </authorList>
    </citation>
    <scope>NUCLEOTIDE SEQUENCE [LARGE SCALE GENOMIC DNA]</scope>
    <source>
        <strain evidence="12">NBRC 106348</strain>
    </source>
</reference>
<organism evidence="11 12">
    <name type="scientific">Luteimicrobium album</name>
    <dbReference type="NCBI Taxonomy" id="1054550"/>
    <lineage>
        <taxon>Bacteria</taxon>
        <taxon>Bacillati</taxon>
        <taxon>Actinomycetota</taxon>
        <taxon>Actinomycetes</taxon>
        <taxon>Micrococcales</taxon>
        <taxon>Luteimicrobium</taxon>
    </lineage>
</organism>
<evidence type="ECO:0000256" key="7">
    <source>
        <dbReference type="ARBA" id="ARBA00023136"/>
    </source>
</evidence>
<evidence type="ECO:0000256" key="5">
    <source>
        <dbReference type="ARBA" id="ARBA00022692"/>
    </source>
</evidence>
<feature type="transmembrane region" description="Helical" evidence="10">
    <location>
        <begin position="114"/>
        <end position="130"/>
    </location>
</feature>